<proteinExistence type="predicted"/>
<reference evidence="1" key="1">
    <citation type="journal article" date="2004" name="Nucleic Acids Res.">
        <title>Comparative analysis of the Borrelia garinii genome.</title>
        <authorList>
            <person name="Glockner G."/>
            <person name="Lehmann R."/>
            <person name="Romualdi A."/>
            <person name="Pradella S."/>
            <person name="Schulte-Spechtel U."/>
            <person name="Schilhabel M."/>
            <person name="Wilske B."/>
            <person name="Suhnel J."/>
            <person name="Platzer M."/>
        </authorList>
    </citation>
    <scope>NUCLEOTIDE SEQUENCE [LARGE SCALE GENOMIC DNA]</scope>
    <source>
        <strain>ATCC BAA-2496 / DSM 23469 / PBi</strain>
        <strain evidence="1">PBi</strain>
        <plasmid>8</plasmid>
    </source>
</reference>
<protein>
    <submittedName>
        <fullName evidence="1">Uncharacterized protein</fullName>
    </submittedName>
</protein>
<reference evidence="1" key="2">
    <citation type="submission" date="2004-09" db="EMBL/GenBank/DDBJ databases">
        <authorList>
            <person name="Gloeckner G."/>
            <person name="Schilhabel M."/>
            <person name="Lehmann R."/>
            <person name="Platzer M."/>
        </authorList>
    </citation>
    <scope>NUCLEOTIDE SEQUENCE</scope>
    <source>
        <strain evidence="1">PBi</strain>
    </source>
</reference>
<dbReference type="EMBL" id="AY722922">
    <property type="protein sequence ID" value="AAU86001.1"/>
    <property type="molecule type" value="Genomic_DNA"/>
</dbReference>
<evidence type="ECO:0000313" key="2">
    <source>
        <dbReference type="Proteomes" id="UP000002276"/>
    </source>
</evidence>
<name>A0A7M4BKV4_BORGP</name>
<evidence type="ECO:0000313" key="1">
    <source>
        <dbReference type="EMBL" id="AAU86001.1"/>
    </source>
</evidence>
<sequence length="30" mass="3440">MSDITKIKQEFDKKVAEIKGFQLSITLRAT</sequence>
<accession>A0A7M4BKV4</accession>
<organism evidence="1">
    <name type="scientific">Borrelia garinii subsp. bavariensis (strain ATCC BAA-2496 / DSM 23469 / PBi)</name>
    <name type="common">Borreliella bavariensis</name>
    <dbReference type="NCBI Taxonomy" id="290434"/>
    <lineage>
        <taxon>Bacteria</taxon>
        <taxon>Pseudomonadati</taxon>
        <taxon>Spirochaetota</taxon>
        <taxon>Spirochaetia</taxon>
        <taxon>Spirochaetales</taxon>
        <taxon>Borreliaceae</taxon>
        <taxon>Borreliella</taxon>
    </lineage>
</organism>
<gene>
    <name evidence="1" type="ordered locus">BGP150</name>
</gene>
<geneLocation type="plasmid" evidence="2">
    <name>8</name>
</geneLocation>
<dbReference type="AlphaFoldDB" id="A0A7M4BKV4"/>